<organism evidence="1 2">
    <name type="scientific">Gimesia maris</name>
    <dbReference type="NCBI Taxonomy" id="122"/>
    <lineage>
        <taxon>Bacteria</taxon>
        <taxon>Pseudomonadati</taxon>
        <taxon>Planctomycetota</taxon>
        <taxon>Planctomycetia</taxon>
        <taxon>Planctomycetales</taxon>
        <taxon>Planctomycetaceae</taxon>
        <taxon>Gimesia</taxon>
    </lineage>
</organism>
<dbReference type="RefSeq" id="WP_154933816.1">
    <property type="nucleotide sequence ID" value="NZ_CP036341.1"/>
</dbReference>
<dbReference type="EMBL" id="DQAY01000008">
    <property type="protein sequence ID" value="HCO21668.1"/>
    <property type="molecule type" value="Genomic_DNA"/>
</dbReference>
<dbReference type="Pfam" id="PF07394">
    <property type="entry name" value="DUF1501"/>
    <property type="match status" value="1"/>
</dbReference>
<evidence type="ECO:0000313" key="2">
    <source>
        <dbReference type="Proteomes" id="UP000263642"/>
    </source>
</evidence>
<dbReference type="AlphaFoldDB" id="A0A3D3R0A7"/>
<dbReference type="Proteomes" id="UP000263642">
    <property type="component" value="Unassembled WGS sequence"/>
</dbReference>
<comment type="caution">
    <text evidence="1">The sequence shown here is derived from an EMBL/GenBank/DDBJ whole genome shotgun (WGS) entry which is preliminary data.</text>
</comment>
<protein>
    <submittedName>
        <fullName evidence="1">DUF1501 domain-containing protein</fullName>
    </submittedName>
</protein>
<reference evidence="1 2" key="1">
    <citation type="journal article" date="2018" name="Nat. Biotechnol.">
        <title>A standardized bacterial taxonomy based on genome phylogeny substantially revises the tree of life.</title>
        <authorList>
            <person name="Parks D.H."/>
            <person name="Chuvochina M."/>
            <person name="Waite D.W."/>
            <person name="Rinke C."/>
            <person name="Skarshewski A."/>
            <person name="Chaumeil P.A."/>
            <person name="Hugenholtz P."/>
        </authorList>
    </citation>
    <scope>NUCLEOTIDE SEQUENCE [LARGE SCALE GENOMIC DNA]</scope>
    <source>
        <strain evidence="1">UBA9375</strain>
    </source>
</reference>
<dbReference type="PANTHER" id="PTHR43737">
    <property type="entry name" value="BLL7424 PROTEIN"/>
    <property type="match status" value="1"/>
</dbReference>
<gene>
    <name evidence="1" type="ORF">DIT97_00825</name>
</gene>
<dbReference type="SUPFAM" id="SSF53649">
    <property type="entry name" value="Alkaline phosphatase-like"/>
    <property type="match status" value="1"/>
</dbReference>
<name>A0A3D3R0A7_9PLAN</name>
<dbReference type="InterPro" id="IPR010869">
    <property type="entry name" value="DUF1501"/>
</dbReference>
<sequence>MLKFTGRGTAHTCSGVTRRDFLQVGTLGAMGLSLPQYLEAKEKGLVDKKNDNRSAIMIFNLGAPSQLDTFDMKPDAPAEIRGPFKPINTASPDIDISEILPLHAKVADKFSLVRSCYHTAAAVHDAGWQMMQTGRLFTGGINTPHIGSVVDYLRGRKTDLPANVVLPETMGRGGGNLPNGQAGGFLGKAHDPFALMADPSKPNFKVPDMLPPKEIGTARLERRKKIREVVDETINYFESTEDAKLLNGNFHSAYRLMTSKEAREAFDLSKEPKKVRERYGMNRFGQCCLLARRLVESGVRFVTINTFLTVFNEVTWDIHGSKPFTSIEGMKNIVAPMYDQAYSALIEDLYDRGMLDETLVCNVAEFGRTPKVNPAGGRDHWPQCFTCYFAGGGVQGGRVVGSSDPIGGVPADQPVSPGDLAATVYHSLGFDLHTVLPGPSGRPFPIVDVGNHEIRELF</sequence>
<proteinExistence type="predicted"/>
<dbReference type="PANTHER" id="PTHR43737:SF1">
    <property type="entry name" value="DUF1501 DOMAIN-CONTAINING PROTEIN"/>
    <property type="match status" value="1"/>
</dbReference>
<evidence type="ECO:0000313" key="1">
    <source>
        <dbReference type="EMBL" id="HCO21668.1"/>
    </source>
</evidence>
<dbReference type="InterPro" id="IPR017850">
    <property type="entry name" value="Alkaline_phosphatase_core_sf"/>
</dbReference>
<accession>A0A3D3R0A7</accession>